<evidence type="ECO:0000256" key="1">
    <source>
        <dbReference type="SAM" id="SignalP"/>
    </source>
</evidence>
<evidence type="ECO:0008006" key="4">
    <source>
        <dbReference type="Google" id="ProtNLM"/>
    </source>
</evidence>
<evidence type="ECO:0000313" key="3">
    <source>
        <dbReference type="Proteomes" id="UP001176468"/>
    </source>
</evidence>
<protein>
    <recommendedName>
        <fullName evidence="4">Homogentisate 1,2-dioxygenase</fullName>
    </recommendedName>
</protein>
<gene>
    <name evidence="2" type="ORF">Q5H94_11300</name>
</gene>
<proteinExistence type="predicted"/>
<organism evidence="2 3">
    <name type="scientific">Sphingomonas immobilis</name>
    <dbReference type="NCBI Taxonomy" id="3063997"/>
    <lineage>
        <taxon>Bacteria</taxon>
        <taxon>Pseudomonadati</taxon>
        <taxon>Pseudomonadota</taxon>
        <taxon>Alphaproteobacteria</taxon>
        <taxon>Sphingomonadales</taxon>
        <taxon>Sphingomonadaceae</taxon>
        <taxon>Sphingomonas</taxon>
    </lineage>
</organism>
<keyword evidence="1" id="KW-0732">Signal</keyword>
<dbReference type="EMBL" id="JAUQSZ010000007">
    <property type="protein sequence ID" value="MDO7842913.1"/>
    <property type="molecule type" value="Genomic_DNA"/>
</dbReference>
<keyword evidence="3" id="KW-1185">Reference proteome</keyword>
<dbReference type="RefSeq" id="WP_304561374.1">
    <property type="nucleotide sequence ID" value="NZ_JAUQSZ010000007.1"/>
</dbReference>
<feature type="chain" id="PRO_5046588183" description="Homogentisate 1,2-dioxygenase" evidence="1">
    <location>
        <begin position="21"/>
        <end position="187"/>
    </location>
</feature>
<evidence type="ECO:0000313" key="2">
    <source>
        <dbReference type="EMBL" id="MDO7842913.1"/>
    </source>
</evidence>
<name>A0ABT9A059_9SPHN</name>
<sequence>MSKVIVAAALAALLSSGASAQRLIAPAAPSASTMAAPAAIPSDTPCPPTTAAPSGAWAEWVPPTSVAAGGTVPALTIGTRTDLTLDATEKVAYTLALARPPRPNTWGGMLSLKIATAGTYQVALGTGAWIDVVKDGKTVASTTHEHGPPCSGIRKIVAFTLAPGDYTIQLSNSPEPAIGVMVIAKHG</sequence>
<accession>A0ABT9A059</accession>
<dbReference type="Proteomes" id="UP001176468">
    <property type="component" value="Unassembled WGS sequence"/>
</dbReference>
<feature type="signal peptide" evidence="1">
    <location>
        <begin position="1"/>
        <end position="20"/>
    </location>
</feature>
<reference evidence="2" key="1">
    <citation type="submission" date="2023-07" db="EMBL/GenBank/DDBJ databases">
        <authorList>
            <person name="Kim M.K."/>
        </authorList>
    </citation>
    <scope>NUCLEOTIDE SEQUENCE</scope>
    <source>
        <strain evidence="2">CA1-15</strain>
    </source>
</reference>
<comment type="caution">
    <text evidence="2">The sequence shown here is derived from an EMBL/GenBank/DDBJ whole genome shotgun (WGS) entry which is preliminary data.</text>
</comment>